<dbReference type="NCBIfam" id="NF041761">
    <property type="entry name" value="PtuB"/>
    <property type="match status" value="1"/>
</dbReference>
<dbReference type="STRING" id="643674.PAEH1_03510"/>
<name>A0A1U9JYP2_9BURK</name>
<dbReference type="NCBIfam" id="TIGR02646">
    <property type="entry name" value="retron system putative HNH endonuclease"/>
    <property type="match status" value="1"/>
</dbReference>
<dbReference type="KEGG" id="phn:PAEH1_03510"/>
<protein>
    <submittedName>
        <fullName evidence="1">TIGR02646 family protein</fullName>
    </submittedName>
</protein>
<dbReference type="Proteomes" id="UP000189369">
    <property type="component" value="Chromosome"/>
</dbReference>
<dbReference type="InterPro" id="IPR013467">
    <property type="entry name" value="HNH78-like"/>
</dbReference>
<gene>
    <name evidence="1" type="ORF">PAEH1_03510</name>
</gene>
<reference evidence="1 2" key="1">
    <citation type="submission" date="2017-01" db="EMBL/GenBank/DDBJ databases">
        <title>Complete Genome Sequence of Paenalcaligenes hominis, Isolated from a paraplegic Patient with neurogenic bladder.</title>
        <authorList>
            <person name="Mukhopadhyay R."/>
            <person name="Joaquin J."/>
            <person name="Hogue R."/>
            <person name="Kilaru A."/>
            <person name="Jospin G."/>
            <person name="Mars K."/>
            <person name="Eisen J.A."/>
            <person name="Chaturvedi V."/>
        </authorList>
    </citation>
    <scope>NUCLEOTIDE SEQUENCE [LARGE SCALE GENOMIC DNA]</scope>
    <source>
        <strain evidence="1 2">15S00501</strain>
    </source>
</reference>
<dbReference type="Gene3D" id="1.10.30.50">
    <property type="match status" value="1"/>
</dbReference>
<organism evidence="1 2">
    <name type="scientific">Paenalcaligenes hominis</name>
    <dbReference type="NCBI Taxonomy" id="643674"/>
    <lineage>
        <taxon>Bacteria</taxon>
        <taxon>Pseudomonadati</taxon>
        <taxon>Pseudomonadota</taxon>
        <taxon>Betaproteobacteria</taxon>
        <taxon>Burkholderiales</taxon>
        <taxon>Alcaligenaceae</taxon>
        <taxon>Paenalcaligenes</taxon>
    </lineage>
</organism>
<dbReference type="OrthoDB" id="4427988at2"/>
<evidence type="ECO:0000313" key="2">
    <source>
        <dbReference type="Proteomes" id="UP000189369"/>
    </source>
</evidence>
<proteinExistence type="predicted"/>
<sequence length="217" mass="25090">MRKLNRTRSPACLNNYRHGKDEWHCVSGADKVELWRQLEAMQGTFCAYCERRLNDKKHIEHFFRRREKPQMTFEWTNLFGSCNDVNSCGNYKDNKAPSTIDMSAVCKPDSMDPADYLVFVADGTVVPREGLSESATKIAHNTILIFNLNGNSKLVGKRRQVARIGRQSAQDYFELLSEYSENGDLEVQELLESERNENLAKFENEEHSAVLRQIWSF</sequence>
<evidence type="ECO:0000313" key="1">
    <source>
        <dbReference type="EMBL" id="AQS50864.1"/>
    </source>
</evidence>
<dbReference type="AlphaFoldDB" id="A0A1U9JYP2"/>
<dbReference type="EMBL" id="CP019697">
    <property type="protein sequence ID" value="AQS50864.1"/>
    <property type="molecule type" value="Genomic_DNA"/>
</dbReference>
<accession>A0A1U9JYP2</accession>
<dbReference type="InterPro" id="IPR053575">
    <property type="entry name" value="Retron_Ec78_HNH_endo"/>
</dbReference>